<dbReference type="Proteomes" id="UP001499978">
    <property type="component" value="Unassembled WGS sequence"/>
</dbReference>
<organism evidence="1 2">
    <name type="scientific">Pilimelia columellifera subsp. columellifera</name>
    <dbReference type="NCBI Taxonomy" id="706583"/>
    <lineage>
        <taxon>Bacteria</taxon>
        <taxon>Bacillati</taxon>
        <taxon>Actinomycetota</taxon>
        <taxon>Actinomycetes</taxon>
        <taxon>Micromonosporales</taxon>
        <taxon>Micromonosporaceae</taxon>
        <taxon>Pilimelia</taxon>
    </lineage>
</organism>
<dbReference type="EMBL" id="BAAARY010000004">
    <property type="protein sequence ID" value="GAA2517420.1"/>
    <property type="molecule type" value="Genomic_DNA"/>
</dbReference>
<evidence type="ECO:0000313" key="2">
    <source>
        <dbReference type="Proteomes" id="UP001499978"/>
    </source>
</evidence>
<dbReference type="InterPro" id="IPR027417">
    <property type="entry name" value="P-loop_NTPase"/>
</dbReference>
<proteinExistence type="predicted"/>
<name>A0ABN3NAD6_9ACTN</name>
<dbReference type="Gene3D" id="3.40.50.300">
    <property type="entry name" value="P-loop containing nucleotide triphosphate hydrolases"/>
    <property type="match status" value="1"/>
</dbReference>
<evidence type="ECO:0000313" key="1">
    <source>
        <dbReference type="EMBL" id="GAA2517420.1"/>
    </source>
</evidence>
<sequence length="247" mass="25218">MAGLDAVRAAALMAAVRDAGRHADVTTAQESARAVLPVVAELSPLLPGRGLRRGSTVAVAACPGPPASRPGRAQGGSAPGGSSLMMALLAAASRSGAWCAVVGLPAFGASAAREMGIALERLALVPHPGPQWPTMVAALIDGVDVVVAAAPTDAAATVTRRLAARARQRGCVLVPYGTWDGADITLRVAHSAWQGLERGRGRLRRRQVAITARGRGAAARPREVTIWMPNPAGTVAALARPRLTLAP</sequence>
<comment type="caution">
    <text evidence="1">The sequence shown here is derived from an EMBL/GenBank/DDBJ whole genome shotgun (WGS) entry which is preliminary data.</text>
</comment>
<protein>
    <submittedName>
        <fullName evidence="1">Uncharacterized protein</fullName>
    </submittedName>
</protein>
<gene>
    <name evidence="1" type="ORF">GCM10010201_12820</name>
</gene>
<keyword evidence="2" id="KW-1185">Reference proteome</keyword>
<reference evidence="1 2" key="1">
    <citation type="journal article" date="2019" name="Int. J. Syst. Evol. Microbiol.">
        <title>The Global Catalogue of Microorganisms (GCM) 10K type strain sequencing project: providing services to taxonomists for standard genome sequencing and annotation.</title>
        <authorList>
            <consortium name="The Broad Institute Genomics Platform"/>
            <consortium name="The Broad Institute Genome Sequencing Center for Infectious Disease"/>
            <person name="Wu L."/>
            <person name="Ma J."/>
        </authorList>
    </citation>
    <scope>NUCLEOTIDE SEQUENCE [LARGE SCALE GENOMIC DNA]</scope>
    <source>
        <strain evidence="1 2">JCM 3367</strain>
    </source>
</reference>
<accession>A0ABN3NAD6</accession>
<dbReference type="RefSeq" id="WP_344169727.1">
    <property type="nucleotide sequence ID" value="NZ_BAAARY010000004.1"/>
</dbReference>